<dbReference type="Pfam" id="PF20118">
    <property type="entry name" value="DUF6508"/>
    <property type="match status" value="1"/>
</dbReference>
<evidence type="ECO:0000313" key="2">
    <source>
        <dbReference type="Proteomes" id="UP000655830"/>
    </source>
</evidence>
<dbReference type="AlphaFoldDB" id="A0A926EIX8"/>
<dbReference type="RefSeq" id="WP_249333287.1">
    <property type="nucleotide sequence ID" value="NZ_JACRSY010000022.1"/>
</dbReference>
<keyword evidence="2" id="KW-1185">Reference proteome</keyword>
<proteinExistence type="predicted"/>
<gene>
    <name evidence="1" type="ORF">H8718_13350</name>
</gene>
<accession>A0A926EIX8</accession>
<organism evidence="1 2">
    <name type="scientific">Zhenhengia yiwuensis</name>
    <dbReference type="NCBI Taxonomy" id="2763666"/>
    <lineage>
        <taxon>Bacteria</taxon>
        <taxon>Bacillati</taxon>
        <taxon>Bacillota</taxon>
        <taxon>Clostridia</taxon>
        <taxon>Lachnospirales</taxon>
        <taxon>Lachnospiraceae</taxon>
        <taxon>Zhenhengia</taxon>
    </lineage>
</organism>
<protein>
    <submittedName>
        <fullName evidence="1">Uncharacterized protein</fullName>
    </submittedName>
</protein>
<dbReference type="EMBL" id="JACRSY010000022">
    <property type="protein sequence ID" value="MBC8580516.1"/>
    <property type="molecule type" value="Genomic_DNA"/>
</dbReference>
<name>A0A926EIX8_9FIRM</name>
<evidence type="ECO:0000313" key="1">
    <source>
        <dbReference type="EMBL" id="MBC8580516.1"/>
    </source>
</evidence>
<dbReference type="InterPro" id="IPR045425">
    <property type="entry name" value="DUF6508"/>
</dbReference>
<dbReference type="Proteomes" id="UP000655830">
    <property type="component" value="Unassembled WGS sequence"/>
</dbReference>
<reference evidence="1" key="1">
    <citation type="submission" date="2020-08" db="EMBL/GenBank/DDBJ databases">
        <title>Genome public.</title>
        <authorList>
            <person name="Liu C."/>
            <person name="Sun Q."/>
        </authorList>
    </citation>
    <scope>NUCLEOTIDE SEQUENCE</scope>
    <source>
        <strain evidence="1">NSJ-12</strain>
    </source>
</reference>
<comment type="caution">
    <text evidence="1">The sequence shown here is derived from an EMBL/GenBank/DDBJ whole genome shotgun (WGS) entry which is preliminary data.</text>
</comment>
<sequence>MNNYARLLKFIPYFEDPTVLTLGYRRQDDEITAFVDESHQCGIINKEYFNYLQEKAPGEEYEALIPTADMDMLKALFGYYICQKPYAMKLWEEPIKEEIFLKLLYRLKTLSEA</sequence>